<comment type="similarity">
    <text evidence="1">Belongs to the ABC transporter superfamily.</text>
</comment>
<dbReference type="InterPro" id="IPR003593">
    <property type="entry name" value="AAA+_ATPase"/>
</dbReference>
<dbReference type="GO" id="GO:0016887">
    <property type="term" value="F:ATP hydrolysis activity"/>
    <property type="evidence" value="ECO:0007669"/>
    <property type="project" value="InterPro"/>
</dbReference>
<dbReference type="InterPro" id="IPR017871">
    <property type="entry name" value="ABC_transporter-like_CS"/>
</dbReference>
<accession>A0A3G1KYR8</accession>
<dbReference type="Proteomes" id="UP000323521">
    <property type="component" value="Chromosome"/>
</dbReference>
<dbReference type="GO" id="GO:0005524">
    <property type="term" value="F:ATP binding"/>
    <property type="evidence" value="ECO:0007669"/>
    <property type="project" value="UniProtKB-KW"/>
</dbReference>
<dbReference type="PROSITE" id="PS50893">
    <property type="entry name" value="ABC_TRANSPORTER_2"/>
    <property type="match status" value="1"/>
</dbReference>
<keyword evidence="4 6" id="KW-0067">ATP-binding</keyword>
<dbReference type="PANTHER" id="PTHR42734">
    <property type="entry name" value="METAL TRANSPORT SYSTEM ATP-BINDING PROTEIN TM_0124-RELATED"/>
    <property type="match status" value="1"/>
</dbReference>
<reference evidence="6 7" key="1">
    <citation type="submission" date="2016-10" db="EMBL/GenBank/DDBJ databases">
        <title>Complete Genome Sequence of Peptococcaceae strain DCMF.</title>
        <authorList>
            <person name="Edwards R.J."/>
            <person name="Holland S.I."/>
            <person name="Deshpande N.P."/>
            <person name="Wong Y.K."/>
            <person name="Ertan H."/>
            <person name="Manefield M."/>
            <person name="Russell T.L."/>
            <person name="Lee M.J."/>
        </authorList>
    </citation>
    <scope>NUCLEOTIDE SEQUENCE [LARGE SCALE GENOMIC DNA]</scope>
    <source>
        <strain evidence="6 7">DCMF</strain>
    </source>
</reference>
<proteinExistence type="inferred from homology"/>
<evidence type="ECO:0000313" key="6">
    <source>
        <dbReference type="EMBL" id="ATW27653.1"/>
    </source>
</evidence>
<dbReference type="Pfam" id="PF00005">
    <property type="entry name" value="ABC_tran"/>
    <property type="match status" value="1"/>
</dbReference>
<dbReference type="InterPro" id="IPR027417">
    <property type="entry name" value="P-loop_NTPase"/>
</dbReference>
<keyword evidence="3" id="KW-0547">Nucleotide-binding</keyword>
<evidence type="ECO:0000256" key="2">
    <source>
        <dbReference type="ARBA" id="ARBA00022448"/>
    </source>
</evidence>
<dbReference type="AlphaFoldDB" id="A0A3G1KYR8"/>
<dbReference type="EMBL" id="CP017634">
    <property type="protein sequence ID" value="ATW27653.1"/>
    <property type="molecule type" value="Genomic_DNA"/>
</dbReference>
<dbReference type="InterPro" id="IPR003439">
    <property type="entry name" value="ABC_transporter-like_ATP-bd"/>
</dbReference>
<evidence type="ECO:0000259" key="5">
    <source>
        <dbReference type="PROSITE" id="PS50893"/>
    </source>
</evidence>
<feature type="domain" description="ABC transporter" evidence="5">
    <location>
        <begin position="18"/>
        <end position="249"/>
    </location>
</feature>
<keyword evidence="2" id="KW-0813">Transport</keyword>
<dbReference type="RefSeq" id="WP_148137023.1">
    <property type="nucleotide sequence ID" value="NZ_CP017634.1"/>
</dbReference>
<keyword evidence="7" id="KW-1185">Reference proteome</keyword>
<name>A0A3G1KYR8_FORW1</name>
<protein>
    <submittedName>
        <fullName evidence="6">ABC transporter ATP-binding protein</fullName>
    </submittedName>
</protein>
<organism evidence="6 7">
    <name type="scientific">Formimonas warabiya</name>
    <dbReference type="NCBI Taxonomy" id="1761012"/>
    <lineage>
        <taxon>Bacteria</taxon>
        <taxon>Bacillati</taxon>
        <taxon>Bacillota</taxon>
        <taxon>Clostridia</taxon>
        <taxon>Eubacteriales</taxon>
        <taxon>Peptococcaceae</taxon>
        <taxon>Candidatus Formimonas</taxon>
    </lineage>
</organism>
<dbReference type="PROSITE" id="PS00211">
    <property type="entry name" value="ABC_TRANSPORTER_1"/>
    <property type="match status" value="1"/>
</dbReference>
<dbReference type="Gene3D" id="3.40.50.300">
    <property type="entry name" value="P-loop containing nucleotide triphosphate hydrolases"/>
    <property type="match status" value="1"/>
</dbReference>
<dbReference type="PANTHER" id="PTHR42734:SF17">
    <property type="entry name" value="METAL TRANSPORT SYSTEM ATP-BINDING PROTEIN TM_0124-RELATED"/>
    <property type="match status" value="1"/>
</dbReference>
<sequence length="269" mass="30064">MPNAMKPLEGINCGWCCTKIQNLSVIRGGRSIIHDINLHIHCGELTAVIGPNGAGKSTFLKALIGEVPYQGNISFLEGDGKRSGKPLVGYVPQRWEFDPGSPVSVQDLFSARHRGWPVWLFRSQKKREETLASLARVQAGHLIDRKLGELSGGEIQRVLLALAMEPIPDLLLLDEPVSGVDFNGRELFYRMVSDLRRQYDLSIIMVSHDLELMKHFADRIVFLEKTILCEGSPEQVLKDEKVLHVFGTLEKEPIVKDYYISSTQEGSAV</sequence>
<evidence type="ECO:0000313" key="7">
    <source>
        <dbReference type="Proteomes" id="UP000323521"/>
    </source>
</evidence>
<evidence type="ECO:0000256" key="3">
    <source>
        <dbReference type="ARBA" id="ARBA00022741"/>
    </source>
</evidence>
<dbReference type="OrthoDB" id="9806726at2"/>
<dbReference type="SMART" id="SM00382">
    <property type="entry name" value="AAA"/>
    <property type="match status" value="1"/>
</dbReference>
<evidence type="ECO:0000256" key="4">
    <source>
        <dbReference type="ARBA" id="ARBA00022840"/>
    </source>
</evidence>
<evidence type="ECO:0000256" key="1">
    <source>
        <dbReference type="ARBA" id="ARBA00005417"/>
    </source>
</evidence>
<dbReference type="SUPFAM" id="SSF52540">
    <property type="entry name" value="P-loop containing nucleoside triphosphate hydrolases"/>
    <property type="match status" value="1"/>
</dbReference>
<dbReference type="InterPro" id="IPR050153">
    <property type="entry name" value="Metal_Ion_Import_ABC"/>
</dbReference>
<gene>
    <name evidence="6" type="ORF">DCMF_25430</name>
</gene>
<dbReference type="KEGG" id="fwa:DCMF_25430"/>